<dbReference type="RefSeq" id="WP_134770242.1">
    <property type="nucleotide sequence ID" value="NZ_CP046427.1"/>
</dbReference>
<keyword evidence="2" id="KW-0255">Endonuclease</keyword>
<comment type="caution">
    <text evidence="2">The sequence shown here is derived from an EMBL/GenBank/DDBJ whole genome shotgun (WGS) entry which is preliminary data.</text>
</comment>
<protein>
    <submittedName>
        <fullName evidence="2">Type I restriction endonuclease subunit R</fullName>
    </submittedName>
</protein>
<gene>
    <name evidence="2" type="ORF">E1J06_14795</name>
</gene>
<accession>A0AAX2R712</accession>
<dbReference type="GO" id="GO:0009035">
    <property type="term" value="F:type I site-specific deoxyribonuclease activity"/>
    <property type="evidence" value="ECO:0007669"/>
    <property type="project" value="UniProtKB-EC"/>
</dbReference>
<dbReference type="EMBL" id="SLTX01000001">
    <property type="protein sequence ID" value="TDB08547.1"/>
    <property type="molecule type" value="Genomic_DNA"/>
</dbReference>
<dbReference type="AlphaFoldDB" id="A0AAX2R712"/>
<dbReference type="GO" id="GO:0009307">
    <property type="term" value="P:DNA restriction-modification system"/>
    <property type="evidence" value="ECO:0007669"/>
    <property type="project" value="UniProtKB-KW"/>
</dbReference>
<dbReference type="Pfam" id="PF04313">
    <property type="entry name" value="HSDR_N"/>
    <property type="match status" value="1"/>
</dbReference>
<name>A0AAX2R712_9BACT</name>
<dbReference type="InterPro" id="IPR017035">
    <property type="entry name" value="UCP035009_HsdR_All3000-type"/>
</dbReference>
<feature type="domain" description="Restriction endonuclease type I HsdR N-terminal" evidence="1">
    <location>
        <begin position="45"/>
        <end position="123"/>
    </location>
</feature>
<dbReference type="GO" id="GO:0003677">
    <property type="term" value="F:DNA binding"/>
    <property type="evidence" value="ECO:0007669"/>
    <property type="project" value="UniProtKB-KW"/>
</dbReference>
<reference evidence="2 3" key="1">
    <citation type="journal article" date="2019" name="Nat. Microbiol.">
        <title>Genomic variation and strain-specific functional adaptation in the human gut microbiome during early life.</title>
        <authorList>
            <person name="Vatanen T."/>
            <person name="Plichta D.R."/>
            <person name="Somani J."/>
            <person name="Munch P.C."/>
            <person name="Arthur T.D."/>
            <person name="Hall A.B."/>
            <person name="Rudolf S."/>
            <person name="Oakeley E.J."/>
            <person name="Ke X."/>
            <person name="Young R.A."/>
            <person name="Haiser H.J."/>
            <person name="Kolde R."/>
            <person name="Yassour M."/>
            <person name="Luopajarvi K."/>
            <person name="Siljander H."/>
            <person name="Virtanen S.M."/>
            <person name="Ilonen J."/>
            <person name="Uibo R."/>
            <person name="Tillmann V."/>
            <person name="Mokurov S."/>
            <person name="Dorshakova N."/>
            <person name="Porter J.A."/>
            <person name="McHardy A.C."/>
            <person name="Lahdesmaki H."/>
            <person name="Vlamakis H."/>
            <person name="Huttenhower C."/>
            <person name="Knip M."/>
            <person name="Xavier R.J."/>
        </authorList>
    </citation>
    <scope>NUCLEOTIDE SEQUENCE [LARGE SCALE GENOMIC DNA]</scope>
    <source>
        <strain evidence="2 3">RJX1052</strain>
    </source>
</reference>
<keyword evidence="2" id="KW-0378">Hydrolase</keyword>
<sequence length="377" mass="43556">MDFKDQVVRLSDNIKKQKDKIATEEATKNAFIMPMIAALGYDVFNPFEVVPEMDCDLIKKKGEKIDYAIMKDENPILLIECKHCKQDLNLHDTQLQKYFVASKARFGVLTNGIEYRFYTDLEKINIMDEKPFLIVNMLDLSDADIEQLKKFHKSYYNEEDVLSTANELKYTTEIKSILNNEFASPTAEFVRFFARQAYTSGQITSKVIDMFTPLVKKSITSVINDIISDRLNTAIKNSEQTSDSLQTIDNTSINTSTEDTEKKLPDGVVYMDKESGVVTTQEELDAYNIVRSILRKSVDVSRITYKDYKSYFVVNIDNSQWFWICRVSIGARKKQIGIPVDQYKSCEWIQIDNMDDIFKYADRLEEALKMAIKSCEH</sequence>
<keyword evidence="2" id="KW-0540">Nuclease</keyword>
<dbReference type="Gene3D" id="3.90.1570.30">
    <property type="match status" value="1"/>
</dbReference>
<dbReference type="InterPro" id="IPR007409">
    <property type="entry name" value="Restrct_endonuc_type1_HsdR_N"/>
</dbReference>
<evidence type="ECO:0000259" key="1">
    <source>
        <dbReference type="Pfam" id="PF04313"/>
    </source>
</evidence>
<evidence type="ECO:0000313" key="2">
    <source>
        <dbReference type="EMBL" id="TDB08547.1"/>
    </source>
</evidence>
<evidence type="ECO:0000313" key="3">
    <source>
        <dbReference type="Proteomes" id="UP000294834"/>
    </source>
</evidence>
<dbReference type="Proteomes" id="UP000294834">
    <property type="component" value="Unassembled WGS sequence"/>
</dbReference>
<dbReference type="GO" id="GO:0005524">
    <property type="term" value="F:ATP binding"/>
    <property type="evidence" value="ECO:0007669"/>
    <property type="project" value="UniProtKB-KW"/>
</dbReference>
<dbReference type="PIRSF" id="PIRSF035009">
    <property type="entry name" value="UCP035009_HSDR_N"/>
    <property type="match status" value="1"/>
</dbReference>
<proteinExistence type="predicted"/>
<organism evidence="2 3">
    <name type="scientific">Phocaeicola dorei</name>
    <dbReference type="NCBI Taxonomy" id="357276"/>
    <lineage>
        <taxon>Bacteria</taxon>
        <taxon>Pseudomonadati</taxon>
        <taxon>Bacteroidota</taxon>
        <taxon>Bacteroidia</taxon>
        <taxon>Bacteroidales</taxon>
        <taxon>Bacteroidaceae</taxon>
        <taxon>Phocaeicola</taxon>
    </lineage>
</organism>